<gene>
    <name evidence="2" type="ORF">LCAKO_3072</name>
</gene>
<dbReference type="AlphaFoldDB" id="A0AAP9KX23"/>
<reference evidence="2 3" key="1">
    <citation type="submission" date="2017-08" db="EMBL/GenBank/DDBJ databases">
        <title>Genome sequence, comparative genomics and functional analysis of the highly adhesive Lactobacillus paracasei Kobulty strain.</title>
        <authorList>
            <person name="Koryszewska-Baginska A."/>
            <person name="Grynberg M."/>
            <person name="Aleksandrzak-Piekarczyk T."/>
        </authorList>
    </citation>
    <scope>NUCLEOTIDE SEQUENCE [LARGE SCALE GENOMIC DNA]</scope>
    <source>
        <strain evidence="2 3">IBB3423</strain>
    </source>
</reference>
<accession>A0AAP9KX23</accession>
<organism evidence="2 3">
    <name type="scientific">Lacticaseibacillus paracasei subsp. paracasei</name>
    <dbReference type="NCBI Taxonomy" id="47714"/>
    <lineage>
        <taxon>Bacteria</taxon>
        <taxon>Bacillati</taxon>
        <taxon>Bacillota</taxon>
        <taxon>Bacilli</taxon>
        <taxon>Lactobacillales</taxon>
        <taxon>Lactobacillaceae</taxon>
        <taxon>Lacticaseibacillus</taxon>
    </lineage>
</organism>
<dbReference type="RefSeq" id="WP_016363901.1">
    <property type="nucleotide sequence ID" value="NZ_CP022954.1"/>
</dbReference>
<dbReference type="InterPro" id="IPR038461">
    <property type="entry name" value="Schlafen_AlbA_2_dom_sf"/>
</dbReference>
<evidence type="ECO:0000313" key="3">
    <source>
        <dbReference type="Proteomes" id="UP000423274"/>
    </source>
</evidence>
<protein>
    <submittedName>
        <fullName evidence="2">Abi-alpha protein</fullName>
    </submittedName>
</protein>
<feature type="domain" description="Schlafen AlbA-2" evidence="1">
    <location>
        <begin position="22"/>
        <end position="155"/>
    </location>
</feature>
<proteinExistence type="predicted"/>
<dbReference type="Gene3D" id="3.30.950.30">
    <property type="entry name" value="Schlafen, AAA domain"/>
    <property type="match status" value="1"/>
</dbReference>
<sequence length="409" mass="48028">MNRAIIMDEDRLNEIIREAPNENDHWDFKAEWYHTQSELIRDIINFANTVHRDDCYIILGIDDSNGNVLGIEEDEHRRNRQQVQDLLRSVQFSSNGYPRTDVNTFKVQGHDVDVLTIQDTDAVPYYLQHKYTAKSGRPLPAGLIYSRINDSNTPVNESTTDDQMQRLWKKRLHLDRSIQERFKFNLARSNQWSSVSDSDKMTYIFNDDPDYVLEMVEDDESRKQYEAFSCSQFVKRLGWGRVNLKFRGTLIKYELVNYFDDARLWTCTPMYALVYLGGKEQSTENYYCYVEGEWEYLLAEFFINHQYAELGSTDSLDHAVKNLHQDTVWYRSLCEKNEAEKYVSMHLAGNDSKIQPEETRVKSYASSAKLVQGSKLGHIDDYEAKVILRQHMVVQYINQQVLPVLRNQN</sequence>
<dbReference type="Pfam" id="PF04326">
    <property type="entry name" value="SLFN_AlbA_2"/>
    <property type="match status" value="1"/>
</dbReference>
<evidence type="ECO:0000259" key="1">
    <source>
        <dbReference type="Pfam" id="PF04326"/>
    </source>
</evidence>
<dbReference type="Proteomes" id="UP000423274">
    <property type="component" value="Chromosome"/>
</dbReference>
<dbReference type="InterPro" id="IPR007421">
    <property type="entry name" value="Schlafen_AlbA_2_dom"/>
</dbReference>
<name>A0AAP9KX23_LACPA</name>
<dbReference type="EMBL" id="CP022954">
    <property type="protein sequence ID" value="QGV19560.1"/>
    <property type="molecule type" value="Genomic_DNA"/>
</dbReference>
<evidence type="ECO:0000313" key="2">
    <source>
        <dbReference type="EMBL" id="QGV19560.1"/>
    </source>
</evidence>